<feature type="transmembrane region" description="Helical" evidence="1">
    <location>
        <begin position="669"/>
        <end position="689"/>
    </location>
</feature>
<name>A0AA37WI97_9ALTE</name>
<accession>A0AA37WI97</accession>
<dbReference type="PANTHER" id="PTHR33406:SF13">
    <property type="entry name" value="MEMBRANE PROTEIN YDFJ"/>
    <property type="match status" value="1"/>
</dbReference>
<dbReference type="EMBL" id="BSOT01000005">
    <property type="protein sequence ID" value="GLR70743.1"/>
    <property type="molecule type" value="Genomic_DNA"/>
</dbReference>
<evidence type="ECO:0000313" key="3">
    <source>
        <dbReference type="Proteomes" id="UP001156601"/>
    </source>
</evidence>
<dbReference type="SUPFAM" id="SSF82866">
    <property type="entry name" value="Multidrug efflux transporter AcrB transmembrane domain"/>
    <property type="match status" value="2"/>
</dbReference>
<dbReference type="PANTHER" id="PTHR33406">
    <property type="entry name" value="MEMBRANE PROTEIN MJ1562-RELATED"/>
    <property type="match status" value="1"/>
</dbReference>
<reference evidence="2" key="1">
    <citation type="journal article" date="2014" name="Int. J. Syst. Evol. Microbiol.">
        <title>Complete genome sequence of Corynebacterium casei LMG S-19264T (=DSM 44701T), isolated from a smear-ripened cheese.</title>
        <authorList>
            <consortium name="US DOE Joint Genome Institute (JGI-PGF)"/>
            <person name="Walter F."/>
            <person name="Albersmeier A."/>
            <person name="Kalinowski J."/>
            <person name="Ruckert C."/>
        </authorList>
    </citation>
    <scope>NUCLEOTIDE SEQUENCE</scope>
    <source>
        <strain evidence="2">NBRC 110023</strain>
    </source>
</reference>
<organism evidence="2 3">
    <name type="scientific">Agaribacter marinus</name>
    <dbReference type="NCBI Taxonomy" id="1431249"/>
    <lineage>
        <taxon>Bacteria</taxon>
        <taxon>Pseudomonadati</taxon>
        <taxon>Pseudomonadota</taxon>
        <taxon>Gammaproteobacteria</taxon>
        <taxon>Alteromonadales</taxon>
        <taxon>Alteromonadaceae</taxon>
        <taxon>Agaribacter</taxon>
    </lineage>
</organism>
<reference evidence="2" key="2">
    <citation type="submission" date="2023-01" db="EMBL/GenBank/DDBJ databases">
        <title>Draft genome sequence of Agaribacter marinus strain NBRC 110023.</title>
        <authorList>
            <person name="Sun Q."/>
            <person name="Mori K."/>
        </authorList>
    </citation>
    <scope>NUCLEOTIDE SEQUENCE</scope>
    <source>
        <strain evidence="2">NBRC 110023</strain>
    </source>
</reference>
<dbReference type="InterPro" id="IPR050545">
    <property type="entry name" value="Mycobact_MmpL"/>
</dbReference>
<feature type="transmembrane region" description="Helical" evidence="1">
    <location>
        <begin position="695"/>
        <end position="713"/>
    </location>
</feature>
<feature type="transmembrane region" description="Helical" evidence="1">
    <location>
        <begin position="310"/>
        <end position="330"/>
    </location>
</feature>
<keyword evidence="3" id="KW-1185">Reference proteome</keyword>
<feature type="transmembrane region" description="Helical" evidence="1">
    <location>
        <begin position="725"/>
        <end position="744"/>
    </location>
</feature>
<gene>
    <name evidence="2" type="ORF">GCM10007852_16510</name>
</gene>
<protein>
    <submittedName>
        <fullName evidence="2">Membrane protein</fullName>
    </submittedName>
</protein>
<keyword evidence="1" id="KW-0472">Membrane</keyword>
<dbReference type="Proteomes" id="UP001156601">
    <property type="component" value="Unassembled WGS sequence"/>
</dbReference>
<evidence type="ECO:0000256" key="1">
    <source>
        <dbReference type="SAM" id="Phobius"/>
    </source>
</evidence>
<feature type="transmembrane region" description="Helical" evidence="1">
    <location>
        <begin position="12"/>
        <end position="34"/>
    </location>
</feature>
<proteinExistence type="predicted"/>
<dbReference type="RefSeq" id="WP_284217026.1">
    <property type="nucleotide sequence ID" value="NZ_BSOT01000005.1"/>
</dbReference>
<dbReference type="GO" id="GO:0005886">
    <property type="term" value="C:plasma membrane"/>
    <property type="evidence" value="ECO:0007669"/>
    <property type="project" value="TreeGrafter"/>
</dbReference>
<feature type="transmembrane region" description="Helical" evidence="1">
    <location>
        <begin position="641"/>
        <end position="662"/>
    </location>
</feature>
<comment type="caution">
    <text evidence="2">The sequence shown here is derived from an EMBL/GenBank/DDBJ whole genome shotgun (WGS) entry which is preliminary data.</text>
</comment>
<dbReference type="AlphaFoldDB" id="A0AA37WI97"/>
<feature type="transmembrane region" description="Helical" evidence="1">
    <location>
        <begin position="374"/>
        <end position="396"/>
    </location>
</feature>
<feature type="transmembrane region" description="Helical" evidence="1">
    <location>
        <begin position="342"/>
        <end position="362"/>
    </location>
</feature>
<keyword evidence="1" id="KW-1133">Transmembrane helix</keyword>
<feature type="transmembrane region" description="Helical" evidence="1">
    <location>
        <begin position="427"/>
        <end position="445"/>
    </location>
</feature>
<sequence length="799" mass="87644">MIKRALPTGLFLKYSGLLATFWLVSIVTISIFAFSSKPTFDSSIMSLLPHSQQIPLVQQATEQSSSRFSKRVLLLVSGDDQKQLLEAVEQTAKLAQDIVYIDNVQYQVDANALDNFEEEMFGYRFVTLDKDLQTRLAQNDTSALVQESVSNVLSPVGVRADLVSDPFGFFIKLGLRQTSDLNIQVEHSYLKVTGADKPTYMLLLNLNDSPFSLDVQDTIMRFLSSLDETLSKGNIELSISGMIVHAAAGARQAKNEISTIGIGSLLGVLVLLLFVFRRVKPLLLVFVPLSVGILNAISGALLIFGELHLITIAFGAGLVGVSIDYSLHYLCERQQSSNSNTLKRIVSGLSLGLFSSVMAYSVQLFAPFPGIQQMAVFSIIGLVSSWLSVVLILPMFTRKDSLSELPLAEVLSRYTNFLPRVAGNAKLTFFLGACACIGVVTILMGKSVSDIRLLQTSPPELMAQEKHIQTLLGSTNNTQFLLFTGHSIQDVLRKEEAILPAISAKVENGDLPKFQSLSQHVPSIDTQKAQFSLVNALYDQQLSTFYGMLGIDQAFSNKAYNALKAQASNFIRPEQWANLAISDGWRDLLVSTKEASSASMLRFTQPLNEEQVTMIQRIVSTQNDILYVDQVKDISDLMAEYAAQVSRLIIFAYLLLSGVLLLRYKAAFVSIALPTFMATIIALAAVTFIAGGINMFHLLASILVLGIGLDMGIFMHESDHEGHTWLAVSLSSLTSLLAFGLLALSATPVLYHFGITVLIGLTLVWLITALMRPSKSEGEQHLHINPPKASTKLFKEHEL</sequence>
<feature type="transmembrane region" description="Helical" evidence="1">
    <location>
        <begin position="750"/>
        <end position="771"/>
    </location>
</feature>
<dbReference type="Gene3D" id="1.20.1640.10">
    <property type="entry name" value="Multidrug efflux transporter AcrB transmembrane domain"/>
    <property type="match status" value="2"/>
</dbReference>
<evidence type="ECO:0000313" key="2">
    <source>
        <dbReference type="EMBL" id="GLR70743.1"/>
    </source>
</evidence>
<feature type="transmembrane region" description="Helical" evidence="1">
    <location>
        <begin position="257"/>
        <end position="276"/>
    </location>
</feature>
<keyword evidence="1" id="KW-0812">Transmembrane</keyword>
<feature type="transmembrane region" description="Helical" evidence="1">
    <location>
        <begin position="283"/>
        <end position="304"/>
    </location>
</feature>